<evidence type="ECO:0008006" key="4">
    <source>
        <dbReference type="Google" id="ProtNLM"/>
    </source>
</evidence>
<gene>
    <name evidence="2" type="ORF">P4O66_018432</name>
</gene>
<dbReference type="EMBL" id="JAROKS010000026">
    <property type="protein sequence ID" value="KAK1785009.1"/>
    <property type="molecule type" value="Genomic_DNA"/>
</dbReference>
<dbReference type="PANTHER" id="PTHR24274:SF1">
    <property type="entry name" value="CILIA- AND FLAGELLA-ASSOCIATED PROTEIN 161"/>
    <property type="match status" value="1"/>
</dbReference>
<proteinExistence type="predicted"/>
<evidence type="ECO:0000313" key="3">
    <source>
        <dbReference type="Proteomes" id="UP001239994"/>
    </source>
</evidence>
<reference evidence="2" key="1">
    <citation type="submission" date="2023-03" db="EMBL/GenBank/DDBJ databases">
        <title>Electrophorus voltai genome.</title>
        <authorList>
            <person name="Bian C."/>
        </authorList>
    </citation>
    <scope>NUCLEOTIDE SEQUENCE</scope>
    <source>
        <strain evidence="2">CB-2022</strain>
        <tissue evidence="2">Muscle</tissue>
    </source>
</reference>
<feature type="region of interest" description="Disordered" evidence="1">
    <location>
        <begin position="386"/>
        <end position="408"/>
    </location>
</feature>
<name>A0AAD8YRK4_9TELE</name>
<dbReference type="PANTHER" id="PTHR24274">
    <property type="entry name" value="CILIA- AND FLAGELLA-ASSOCIATED PROTEIN 161"/>
    <property type="match status" value="1"/>
</dbReference>
<evidence type="ECO:0000313" key="2">
    <source>
        <dbReference type="EMBL" id="KAK1785009.1"/>
    </source>
</evidence>
<protein>
    <recommendedName>
        <fullName evidence="4">Cilia- and flagella-associated protein 161</fullName>
    </recommendedName>
</protein>
<organism evidence="2 3">
    <name type="scientific">Electrophorus voltai</name>
    <dbReference type="NCBI Taxonomy" id="2609070"/>
    <lineage>
        <taxon>Eukaryota</taxon>
        <taxon>Metazoa</taxon>
        <taxon>Chordata</taxon>
        <taxon>Craniata</taxon>
        <taxon>Vertebrata</taxon>
        <taxon>Euteleostomi</taxon>
        <taxon>Actinopterygii</taxon>
        <taxon>Neopterygii</taxon>
        <taxon>Teleostei</taxon>
        <taxon>Ostariophysi</taxon>
        <taxon>Gymnotiformes</taxon>
        <taxon>Gymnotoidei</taxon>
        <taxon>Gymnotidae</taxon>
        <taxon>Electrophorus</taxon>
    </lineage>
</organism>
<dbReference type="GO" id="GO:0060271">
    <property type="term" value="P:cilium assembly"/>
    <property type="evidence" value="ECO:0007669"/>
    <property type="project" value="TreeGrafter"/>
</dbReference>
<evidence type="ECO:0000256" key="1">
    <source>
        <dbReference type="SAM" id="MobiDB-lite"/>
    </source>
</evidence>
<dbReference type="Proteomes" id="UP001239994">
    <property type="component" value="Unassembled WGS sequence"/>
</dbReference>
<sequence length="408" mass="45803">MANVRTYNRNVRVGNWREDATLEEESLKDFLHRKEKGELTVQKTGMLRQNILKPVGKTTFTVTEGLGIGEQAVLHLAETVPRGTNLFFDRFCTTVILLHTMMEKGLGGTGTIMKNRIPKECNIIGDQAIKKKGRGASEMVVRETDIVYLIFPQVHLTVSQDGFLHYGDTVMLVNTEGTKSDPHEPCTLSIIADLSNVMSHSQVNTDPYLQGPCQVGGASSLKPCVRNAFVITSVDGTSNGTVLRYEESFALRTTAGFAGGLYLASDLRTFEKCAKLSRQQEVSLVEQHGFFCWWRVVYFDPQERLEHEGYPVQGNTKVLISHCKTNQCLAALANHVLWTPFGKEYEVTAHTFLDSHKAEQKSNHWMFITADPNEQEQSILQRQHVSPITHEHQPNPKTVIDTQGEKEN</sequence>
<dbReference type="Pfam" id="PF24569">
    <property type="entry name" value="CFAP161"/>
    <property type="match status" value="1"/>
</dbReference>
<dbReference type="GO" id="GO:0031514">
    <property type="term" value="C:motile cilium"/>
    <property type="evidence" value="ECO:0007669"/>
    <property type="project" value="TreeGrafter"/>
</dbReference>
<dbReference type="Gene3D" id="2.80.10.50">
    <property type="match status" value="1"/>
</dbReference>
<dbReference type="InterPro" id="IPR055325">
    <property type="entry name" value="CF161"/>
</dbReference>
<comment type="caution">
    <text evidence="2">The sequence shown here is derived from an EMBL/GenBank/DDBJ whole genome shotgun (WGS) entry which is preliminary data.</text>
</comment>
<keyword evidence="3" id="KW-1185">Reference proteome</keyword>
<dbReference type="AlphaFoldDB" id="A0AAD8YRK4"/>
<dbReference type="SUPFAM" id="SSF82109">
    <property type="entry name" value="MIR domain"/>
    <property type="match status" value="1"/>
</dbReference>
<dbReference type="InterPro" id="IPR036300">
    <property type="entry name" value="MIR_dom_sf"/>
</dbReference>
<accession>A0AAD8YRK4</accession>